<evidence type="ECO:0000313" key="8">
    <source>
        <dbReference type="Proteomes" id="UP000076420"/>
    </source>
</evidence>
<proteinExistence type="predicted"/>
<keyword evidence="3 5" id="KW-1133">Transmembrane helix</keyword>
<evidence type="ECO:0000256" key="2">
    <source>
        <dbReference type="ARBA" id="ARBA00022692"/>
    </source>
</evidence>
<keyword evidence="4 5" id="KW-0472">Membrane</keyword>
<dbReference type="PRINTS" id="PR01459">
    <property type="entry name" value="KCNQCHANNEL"/>
</dbReference>
<evidence type="ECO:0000256" key="1">
    <source>
        <dbReference type="ARBA" id="ARBA00004141"/>
    </source>
</evidence>
<evidence type="ECO:0000313" key="7">
    <source>
        <dbReference type="EnsemblMetazoa" id="BGLB028345-PA"/>
    </source>
</evidence>
<accession>A0A2C9L979</accession>
<dbReference type="GO" id="GO:0005249">
    <property type="term" value="F:voltage-gated potassium channel activity"/>
    <property type="evidence" value="ECO:0007669"/>
    <property type="project" value="InterPro"/>
</dbReference>
<dbReference type="Proteomes" id="UP000076420">
    <property type="component" value="Unassembled WGS sequence"/>
</dbReference>
<dbReference type="Gene3D" id="1.20.120.350">
    <property type="entry name" value="Voltage-gated potassium channels. Chain C"/>
    <property type="match status" value="1"/>
</dbReference>
<evidence type="ECO:0000259" key="6">
    <source>
        <dbReference type="Pfam" id="PF00520"/>
    </source>
</evidence>
<dbReference type="VEuPathDB" id="VectorBase:BGLAX_046015"/>
<comment type="subcellular location">
    <subcellularLocation>
        <location evidence="1">Membrane</location>
        <topology evidence="1">Multi-pass membrane protein</topology>
    </subcellularLocation>
</comment>
<dbReference type="InterPro" id="IPR005821">
    <property type="entry name" value="Ion_trans_dom"/>
</dbReference>
<dbReference type="AlphaFoldDB" id="A0A2C9L979"/>
<gene>
    <name evidence="7" type="primary">106053781</name>
</gene>
<keyword evidence="2 5" id="KW-0812">Transmembrane</keyword>
<dbReference type="SUPFAM" id="SSF81324">
    <property type="entry name" value="Voltage-gated potassium channels"/>
    <property type="match status" value="1"/>
</dbReference>
<protein>
    <recommendedName>
        <fullName evidence="6">Ion transport domain-containing protein</fullName>
    </recommendedName>
</protein>
<organism evidence="7 8">
    <name type="scientific">Biomphalaria glabrata</name>
    <name type="common">Bloodfluke planorb</name>
    <name type="synonym">Freshwater snail</name>
    <dbReference type="NCBI Taxonomy" id="6526"/>
    <lineage>
        <taxon>Eukaryota</taxon>
        <taxon>Metazoa</taxon>
        <taxon>Spiralia</taxon>
        <taxon>Lophotrochozoa</taxon>
        <taxon>Mollusca</taxon>
        <taxon>Gastropoda</taxon>
        <taxon>Heterobranchia</taxon>
        <taxon>Euthyneura</taxon>
        <taxon>Panpulmonata</taxon>
        <taxon>Hygrophila</taxon>
        <taxon>Lymnaeoidea</taxon>
        <taxon>Planorbidae</taxon>
        <taxon>Biomphalaria</taxon>
    </lineage>
</organism>
<dbReference type="KEGG" id="bgt:106053781"/>
<feature type="domain" description="Ion transport" evidence="6">
    <location>
        <begin position="27"/>
        <end position="146"/>
    </location>
</feature>
<reference evidence="7" key="1">
    <citation type="submission" date="2020-05" db="UniProtKB">
        <authorList>
            <consortium name="EnsemblMetazoa"/>
        </authorList>
    </citation>
    <scope>IDENTIFICATION</scope>
    <source>
        <strain evidence="7">BB02</strain>
    </source>
</reference>
<dbReference type="Pfam" id="PF00520">
    <property type="entry name" value="Ion_trans"/>
    <property type="match status" value="1"/>
</dbReference>
<dbReference type="InterPro" id="IPR027359">
    <property type="entry name" value="Volt_channel_dom_sf"/>
</dbReference>
<dbReference type="InterPro" id="IPR003937">
    <property type="entry name" value="K_chnl_volt-dep_KCNQ"/>
</dbReference>
<name>A0A2C9L979_BIOGL</name>
<sequence>MLSCVTLTNLMLCFLLPSSRFGFVLLCLTLGVLSSISELESDLIQSTVYLELVMLLWIAIELGLRVWSAGCRSRHQGVAGRLRFLRRPLCIIDMILVAASVTTMIVGTTQEHFPQAVLSGLRFFQILRMVRMDRKGGTWKLLGSVVWAHRQVS</sequence>
<dbReference type="VEuPathDB" id="VectorBase:BGLB028345"/>
<feature type="transmembrane region" description="Helical" evidence="5">
    <location>
        <begin position="88"/>
        <end position="107"/>
    </location>
</feature>
<evidence type="ECO:0000256" key="3">
    <source>
        <dbReference type="ARBA" id="ARBA00022989"/>
    </source>
</evidence>
<dbReference type="PANTHER" id="PTHR47735:SF9">
    <property type="entry name" value="POTASSIUM VOLTAGE-GATED CHANNEL SUBFAMILY KQT MEMBER 4-LIKE ISOFORM X1"/>
    <property type="match status" value="1"/>
</dbReference>
<feature type="transmembrane region" description="Helical" evidence="5">
    <location>
        <begin position="48"/>
        <end position="67"/>
    </location>
</feature>
<dbReference type="EnsemblMetazoa" id="BGLB028345-RA">
    <property type="protein sequence ID" value="BGLB028345-PA"/>
    <property type="gene ID" value="BGLB028345"/>
</dbReference>
<evidence type="ECO:0000256" key="5">
    <source>
        <dbReference type="SAM" id="Phobius"/>
    </source>
</evidence>
<evidence type="ECO:0000256" key="4">
    <source>
        <dbReference type="ARBA" id="ARBA00023136"/>
    </source>
</evidence>
<dbReference type="GO" id="GO:0008076">
    <property type="term" value="C:voltage-gated potassium channel complex"/>
    <property type="evidence" value="ECO:0007669"/>
    <property type="project" value="TreeGrafter"/>
</dbReference>
<dbReference type="STRING" id="6526.A0A2C9L979"/>
<feature type="transmembrane region" description="Helical" evidence="5">
    <location>
        <begin position="12"/>
        <end position="36"/>
    </location>
</feature>
<dbReference type="PANTHER" id="PTHR47735">
    <property type="entry name" value="POTASSIUM VOLTAGE-GATED CHANNEL SUBFAMILY KQT MEMBER 4"/>
    <property type="match status" value="1"/>
</dbReference>